<proteinExistence type="predicted"/>
<evidence type="ECO:0000256" key="1">
    <source>
        <dbReference type="ARBA" id="ARBA00004651"/>
    </source>
</evidence>
<keyword evidence="4 8" id="KW-0812">Transmembrane</keyword>
<protein>
    <submittedName>
        <fullName evidence="9">Dicarboxylate/amino acid:cation symporter</fullName>
    </submittedName>
</protein>
<dbReference type="OrthoDB" id="7778689at2"/>
<feature type="transmembrane region" description="Helical" evidence="8">
    <location>
        <begin position="295"/>
        <end position="316"/>
    </location>
</feature>
<dbReference type="InterPro" id="IPR036458">
    <property type="entry name" value="Na:dicarbo_symporter_sf"/>
</dbReference>
<dbReference type="SUPFAM" id="SSF118215">
    <property type="entry name" value="Proton glutamate symport protein"/>
    <property type="match status" value="1"/>
</dbReference>
<name>A0A6N9Q283_9BACL</name>
<feature type="transmembrane region" description="Helical" evidence="8">
    <location>
        <begin position="217"/>
        <end position="242"/>
    </location>
</feature>
<dbReference type="FunFam" id="1.10.3860.10:FF:000001">
    <property type="entry name" value="C4-dicarboxylate transport protein"/>
    <property type="match status" value="1"/>
</dbReference>
<dbReference type="PANTHER" id="PTHR42865:SF7">
    <property type="entry name" value="PROTON_GLUTAMATE-ASPARTATE SYMPORTER"/>
    <property type="match status" value="1"/>
</dbReference>
<dbReference type="RefSeq" id="WP_160645495.1">
    <property type="nucleotide sequence ID" value="NZ_SIJB01000017.1"/>
</dbReference>
<evidence type="ECO:0000313" key="10">
    <source>
        <dbReference type="Proteomes" id="UP000448943"/>
    </source>
</evidence>
<evidence type="ECO:0000256" key="6">
    <source>
        <dbReference type="ARBA" id="ARBA00022989"/>
    </source>
</evidence>
<dbReference type="GO" id="GO:0005886">
    <property type="term" value="C:plasma membrane"/>
    <property type="evidence" value="ECO:0007669"/>
    <property type="project" value="UniProtKB-SubCell"/>
</dbReference>
<comment type="caution">
    <text evidence="9">The sequence shown here is derived from an EMBL/GenBank/DDBJ whole genome shotgun (WGS) entry which is preliminary data.</text>
</comment>
<dbReference type="AlphaFoldDB" id="A0A6N9Q283"/>
<keyword evidence="7 8" id="KW-0472">Membrane</keyword>
<dbReference type="Pfam" id="PF00375">
    <property type="entry name" value="SDF"/>
    <property type="match status" value="1"/>
</dbReference>
<evidence type="ECO:0000256" key="8">
    <source>
        <dbReference type="SAM" id="Phobius"/>
    </source>
</evidence>
<reference evidence="9 10" key="1">
    <citation type="submission" date="2019-01" db="EMBL/GenBank/DDBJ databases">
        <title>Chengkuizengella sp. nov., isolated from deep-sea sediment of East Pacific Ocean.</title>
        <authorList>
            <person name="Yang J."/>
            <person name="Lai Q."/>
            <person name="Shao Z."/>
        </authorList>
    </citation>
    <scope>NUCLEOTIDE SEQUENCE [LARGE SCALE GENOMIC DNA]</scope>
    <source>
        <strain evidence="9 10">YPA3-1-1</strain>
    </source>
</reference>
<dbReference type="InterPro" id="IPR001991">
    <property type="entry name" value="Na-dicarboxylate_symporter"/>
</dbReference>
<keyword evidence="10" id="KW-1185">Reference proteome</keyword>
<feature type="transmembrane region" description="Helical" evidence="8">
    <location>
        <begin position="323"/>
        <end position="344"/>
    </location>
</feature>
<dbReference type="GO" id="GO:0006835">
    <property type="term" value="P:dicarboxylic acid transport"/>
    <property type="evidence" value="ECO:0007669"/>
    <property type="project" value="TreeGrafter"/>
</dbReference>
<dbReference type="GO" id="GO:0015293">
    <property type="term" value="F:symporter activity"/>
    <property type="evidence" value="ECO:0007669"/>
    <property type="project" value="UniProtKB-KW"/>
</dbReference>
<dbReference type="Proteomes" id="UP000448943">
    <property type="component" value="Unassembled WGS sequence"/>
</dbReference>
<keyword evidence="6 8" id="KW-1133">Transmembrane helix</keyword>
<feature type="transmembrane region" description="Helical" evidence="8">
    <location>
        <begin position="254"/>
        <end position="275"/>
    </location>
</feature>
<feature type="transmembrane region" description="Helical" evidence="8">
    <location>
        <begin position="7"/>
        <end position="25"/>
    </location>
</feature>
<feature type="transmembrane region" description="Helical" evidence="8">
    <location>
        <begin position="80"/>
        <end position="102"/>
    </location>
</feature>
<keyword evidence="2" id="KW-0813">Transport</keyword>
<feature type="transmembrane region" description="Helical" evidence="8">
    <location>
        <begin position="147"/>
        <end position="164"/>
    </location>
</feature>
<dbReference type="EMBL" id="SIJB01000017">
    <property type="protein sequence ID" value="NBI28700.1"/>
    <property type="molecule type" value="Genomic_DNA"/>
</dbReference>
<feature type="transmembrane region" description="Helical" evidence="8">
    <location>
        <begin position="184"/>
        <end position="205"/>
    </location>
</feature>
<evidence type="ECO:0000256" key="2">
    <source>
        <dbReference type="ARBA" id="ARBA00022448"/>
    </source>
</evidence>
<gene>
    <name evidence="9" type="ORF">ERL59_06995</name>
</gene>
<keyword evidence="5" id="KW-0769">Symport</keyword>
<dbReference type="PANTHER" id="PTHR42865">
    <property type="entry name" value="PROTON/GLUTAMATE-ASPARTATE SYMPORTER"/>
    <property type="match status" value="1"/>
</dbReference>
<accession>A0A6N9Q283</accession>
<keyword evidence="3" id="KW-1003">Cell membrane</keyword>
<evidence type="ECO:0000256" key="3">
    <source>
        <dbReference type="ARBA" id="ARBA00022475"/>
    </source>
</evidence>
<evidence type="ECO:0000313" key="9">
    <source>
        <dbReference type="EMBL" id="NBI28700.1"/>
    </source>
</evidence>
<feature type="transmembrane region" description="Helical" evidence="8">
    <location>
        <begin position="350"/>
        <end position="371"/>
    </location>
</feature>
<evidence type="ECO:0000256" key="4">
    <source>
        <dbReference type="ARBA" id="ARBA00022692"/>
    </source>
</evidence>
<evidence type="ECO:0000256" key="7">
    <source>
        <dbReference type="ARBA" id="ARBA00023136"/>
    </source>
</evidence>
<sequence>MSLTKKILIGMGLGIIVGLLFNFAIPQWFDVAETYVLNPLGKVFIGLIKLLVVPIVVISIILGTAGISDPKKLGRIGIKTVIFFLITTSIALMIALSVGNIIEPGYVDGLNFDSDSTVERKEAPPVMETLLNIIPTNAFQAMVEGNMLQIIFFSILFGFALTQLQGKVDGVKMFIEEINKILMFLVDVVMKLAPIGAFALIAIAIGGQGIDAIKAMFFYFGAVLLALFIHLGLTYGSVIYFLGKMNPFTFIKNFFPAIAVAFSTSSSSATLPVSMDTAQKNLKIPKSISGFVQPLGATINMDGTAIMQGVATVFIAQLYGVDLSIADLATIVLTATLASIGTAGVPGVGIIMLTMVLTSVGLSLDAIALVLGVDRLLDMTRTAVNITGDAACAQYISKSEEKYDQRASATAKTATKTV</sequence>
<organism evidence="9 10">
    <name type="scientific">Chengkuizengella marina</name>
    <dbReference type="NCBI Taxonomy" id="2507566"/>
    <lineage>
        <taxon>Bacteria</taxon>
        <taxon>Bacillati</taxon>
        <taxon>Bacillota</taxon>
        <taxon>Bacilli</taxon>
        <taxon>Bacillales</taxon>
        <taxon>Paenibacillaceae</taxon>
        <taxon>Chengkuizengella</taxon>
    </lineage>
</organism>
<feature type="transmembrane region" description="Helical" evidence="8">
    <location>
        <begin position="45"/>
        <end position="68"/>
    </location>
</feature>
<comment type="subcellular location">
    <subcellularLocation>
        <location evidence="1">Cell membrane</location>
        <topology evidence="1">Multi-pass membrane protein</topology>
    </subcellularLocation>
</comment>
<dbReference type="PRINTS" id="PR00173">
    <property type="entry name" value="EDTRNSPORT"/>
</dbReference>
<evidence type="ECO:0000256" key="5">
    <source>
        <dbReference type="ARBA" id="ARBA00022847"/>
    </source>
</evidence>
<dbReference type="Gene3D" id="1.10.3860.10">
    <property type="entry name" value="Sodium:dicarboxylate symporter"/>
    <property type="match status" value="1"/>
</dbReference>